<reference evidence="1" key="1">
    <citation type="journal article" date="2014" name="Front. Microbiol.">
        <title>High frequency of phylogenetically diverse reductive dehalogenase-homologous genes in deep subseafloor sedimentary metagenomes.</title>
        <authorList>
            <person name="Kawai M."/>
            <person name="Futagami T."/>
            <person name="Toyoda A."/>
            <person name="Takaki Y."/>
            <person name="Nishi S."/>
            <person name="Hori S."/>
            <person name="Arai W."/>
            <person name="Tsubouchi T."/>
            <person name="Morono Y."/>
            <person name="Uchiyama I."/>
            <person name="Ito T."/>
            <person name="Fujiyama A."/>
            <person name="Inagaki F."/>
            <person name="Takami H."/>
        </authorList>
    </citation>
    <scope>NUCLEOTIDE SEQUENCE</scope>
    <source>
        <strain evidence="1">Expedition CK06-06</strain>
    </source>
</reference>
<proteinExistence type="predicted"/>
<organism evidence="1">
    <name type="scientific">marine sediment metagenome</name>
    <dbReference type="NCBI Taxonomy" id="412755"/>
    <lineage>
        <taxon>unclassified sequences</taxon>
        <taxon>metagenomes</taxon>
        <taxon>ecological metagenomes</taxon>
    </lineage>
</organism>
<evidence type="ECO:0000313" key="1">
    <source>
        <dbReference type="EMBL" id="GAG39444.1"/>
    </source>
</evidence>
<feature type="non-terminal residue" evidence="1">
    <location>
        <position position="1"/>
    </location>
</feature>
<dbReference type="EMBL" id="BARS01042101">
    <property type="protein sequence ID" value="GAG39444.1"/>
    <property type="molecule type" value="Genomic_DNA"/>
</dbReference>
<gene>
    <name evidence="1" type="ORF">S01H1_63933</name>
</gene>
<sequence>PVRLQLTQLSGKNNPKNWLYHDEADVAVL</sequence>
<accession>X0X8D6</accession>
<comment type="caution">
    <text evidence="1">The sequence shown here is derived from an EMBL/GenBank/DDBJ whole genome shotgun (WGS) entry which is preliminary data.</text>
</comment>
<protein>
    <submittedName>
        <fullName evidence="1">Uncharacterized protein</fullName>
    </submittedName>
</protein>
<name>X0X8D6_9ZZZZ</name>
<dbReference type="AlphaFoldDB" id="X0X8D6"/>